<sequence>MAHGSASHLRHPPLRAAPAAIPALHLRASGISLAPALLSAVHALCACLPATREQSLRPRIPRPRAEPLLSMPSDPLLPRKENLQISPPSPPAICARWPSTGYARVTVVGSQVSPNSKRPRFERRPQQDVRICACPSSRGRRRWIQGHQRRPSPSSPNGRRGDVLLVHTKCVVHTNLLQVRRPHQAPHQRLSPLFHVRKLR</sequence>
<reference evidence="2" key="1">
    <citation type="journal article" date="2018" name="Nat. Genet.">
        <title>Extensive intraspecific gene order and gene structural variations between Mo17 and other maize genomes.</title>
        <authorList>
            <person name="Sun S."/>
            <person name="Zhou Y."/>
            <person name="Chen J."/>
            <person name="Shi J."/>
            <person name="Zhao H."/>
            <person name="Zhao H."/>
            <person name="Song W."/>
            <person name="Zhang M."/>
            <person name="Cui Y."/>
            <person name="Dong X."/>
            <person name="Liu H."/>
            <person name="Ma X."/>
            <person name="Jiao Y."/>
            <person name="Wang B."/>
            <person name="Wei X."/>
            <person name="Stein J.C."/>
            <person name="Glaubitz J.C."/>
            <person name="Lu F."/>
            <person name="Yu G."/>
            <person name="Liang C."/>
            <person name="Fengler K."/>
            <person name="Li B."/>
            <person name="Rafalski A."/>
            <person name="Schnable P.S."/>
            <person name="Ware D.H."/>
            <person name="Buckler E.S."/>
            <person name="Lai J."/>
        </authorList>
    </citation>
    <scope>NUCLEOTIDE SEQUENCE [LARGE SCALE GENOMIC DNA]</scope>
    <source>
        <tissue evidence="2">Seedling</tissue>
    </source>
</reference>
<feature type="region of interest" description="Disordered" evidence="1">
    <location>
        <begin position="142"/>
        <end position="161"/>
    </location>
</feature>
<dbReference type="EMBL" id="NCVQ01000008">
    <property type="protein sequence ID" value="PWZ12961.1"/>
    <property type="molecule type" value="Genomic_DNA"/>
</dbReference>
<organism evidence="2">
    <name type="scientific">Zea mays</name>
    <name type="common">Maize</name>
    <dbReference type="NCBI Taxonomy" id="4577"/>
    <lineage>
        <taxon>Eukaryota</taxon>
        <taxon>Viridiplantae</taxon>
        <taxon>Streptophyta</taxon>
        <taxon>Embryophyta</taxon>
        <taxon>Tracheophyta</taxon>
        <taxon>Spermatophyta</taxon>
        <taxon>Magnoliopsida</taxon>
        <taxon>Liliopsida</taxon>
        <taxon>Poales</taxon>
        <taxon>Poaceae</taxon>
        <taxon>PACMAD clade</taxon>
        <taxon>Panicoideae</taxon>
        <taxon>Andropogonodae</taxon>
        <taxon>Andropogoneae</taxon>
        <taxon>Tripsacinae</taxon>
        <taxon>Zea</taxon>
    </lineage>
</organism>
<proteinExistence type="predicted"/>
<dbReference type="AlphaFoldDB" id="A0A3L6DZA4"/>
<gene>
    <name evidence="2" type="ORF">Zm00014a_016716</name>
</gene>
<name>A0A3L6DZA4_MAIZE</name>
<accession>A0A3L6DZA4</accession>
<comment type="caution">
    <text evidence="2">The sequence shown here is derived from an EMBL/GenBank/DDBJ whole genome shotgun (WGS) entry which is preliminary data.</text>
</comment>
<evidence type="ECO:0000256" key="1">
    <source>
        <dbReference type="SAM" id="MobiDB-lite"/>
    </source>
</evidence>
<dbReference type="Proteomes" id="UP000251960">
    <property type="component" value="Chromosome 7"/>
</dbReference>
<evidence type="ECO:0000313" key="2">
    <source>
        <dbReference type="EMBL" id="PWZ12961.1"/>
    </source>
</evidence>
<protein>
    <submittedName>
        <fullName evidence="2">Uncharacterized protein</fullName>
    </submittedName>
</protein>